<evidence type="ECO:0000259" key="3">
    <source>
        <dbReference type="PROSITE" id="PS51272"/>
    </source>
</evidence>
<dbReference type="InterPro" id="IPR032599">
    <property type="entry name" value="YcdB/YcdC_rep_domain"/>
</dbReference>
<feature type="region of interest" description="Disordered" evidence="1">
    <location>
        <begin position="30"/>
        <end position="51"/>
    </location>
</feature>
<organism evidence="4 5">
    <name type="scientific">Paenibacillus harenae</name>
    <dbReference type="NCBI Taxonomy" id="306543"/>
    <lineage>
        <taxon>Bacteria</taxon>
        <taxon>Bacillati</taxon>
        <taxon>Bacillota</taxon>
        <taxon>Bacilli</taxon>
        <taxon>Bacillales</taxon>
        <taxon>Paenibacillaceae</taxon>
        <taxon>Paenibacillus</taxon>
    </lineage>
</organism>
<dbReference type="InterPro" id="IPR001119">
    <property type="entry name" value="SLH_dom"/>
</dbReference>
<dbReference type="Pfam" id="PF00395">
    <property type="entry name" value="SLH"/>
    <property type="match status" value="2"/>
</dbReference>
<gene>
    <name evidence="4" type="ORF">J2T15_003004</name>
</gene>
<sequence>MVKRNNRTKLATILTAAMIMGTLPGQAFADSADSGGSSPATGSEAAVQSGTNAQITKVKAEALARQYVNIPKEYALQGISFSSEQLAAGKRNTWGLDFVKKVNGKQQGSIYVRIHADSGQLLEFRTYVDNPSAKPTYPLKVERDAAQKLALEFIHTMAPNYESQVKLNTEYGVSLLPPLTGQVRHPLRFDRIVNGIPYADNYIEVEIDSEGHMMSYSLRWDETIVFPKPGTTLAPEQADAKLRAAAKPELSYIIPYNAKGVRKPVLSYKLESLAIDAESGELKDRASTPYFNRQGTVSETPLSTMPDGAVPAKGDVTEQQATELVKAAFKLPTEAMLSHSNYNENIDEYTGKTYASWDLNWTITKNGKEQGFLSASVDGHTGVIRNFYDYNYSGSAEQVAEDKAGVTLQQAMELATATVKKQLPWLTHQFYLVKPDPEQYEGKTANEIGSYRIEFVRKIHGATVDYDTVGVSIDVRTGEVTDYSGYIADFDYPATPPSVITKDQAVTKWLGYYRTELAYRLVQQYWWDGQPIPIEKANLLIASGEAAETQLSSKNEAELVYRLVPRPLDESIFLDAQSGSWRNRETGEQTQLEKPQALDIEGHWAQRQLELMVAYRALDVKDGKVRPSEQVTRGELIKMLVLARNSGNSPMMNDGVTASQEKASFDDVAADSSYFVYVESALAQNLIDIGDGSFNPDGKVSRDEMAELIVRALGYNALAEYEHIFKASFKDTDQIENKGQAAIVVGLKIMSLSDGKFLPKKQVTRAEASVAFFRYLQTRAELAEAPLRM</sequence>
<evidence type="ECO:0000256" key="1">
    <source>
        <dbReference type="SAM" id="MobiDB-lite"/>
    </source>
</evidence>
<keyword evidence="2" id="KW-0732">Signal</keyword>
<accession>A0ABT9U1R5</accession>
<evidence type="ECO:0000313" key="4">
    <source>
        <dbReference type="EMBL" id="MDQ0113563.1"/>
    </source>
</evidence>
<dbReference type="Pfam" id="PF16244">
    <property type="entry name" value="DUF4901"/>
    <property type="match status" value="2"/>
</dbReference>
<evidence type="ECO:0000256" key="2">
    <source>
        <dbReference type="SAM" id="SignalP"/>
    </source>
</evidence>
<protein>
    <recommendedName>
        <fullName evidence="3">SLH domain-containing protein</fullName>
    </recommendedName>
</protein>
<name>A0ABT9U1R5_PAEHA</name>
<feature type="domain" description="SLH" evidence="3">
    <location>
        <begin position="661"/>
        <end position="723"/>
    </location>
</feature>
<dbReference type="EMBL" id="JAUSSU010000005">
    <property type="protein sequence ID" value="MDQ0113563.1"/>
    <property type="molecule type" value="Genomic_DNA"/>
</dbReference>
<feature type="compositionally biased region" description="Low complexity" evidence="1">
    <location>
        <begin position="30"/>
        <end position="43"/>
    </location>
</feature>
<comment type="caution">
    <text evidence="4">The sequence shown here is derived from an EMBL/GenBank/DDBJ whole genome shotgun (WGS) entry which is preliminary data.</text>
</comment>
<dbReference type="Proteomes" id="UP001229346">
    <property type="component" value="Unassembled WGS sequence"/>
</dbReference>
<keyword evidence="5" id="KW-1185">Reference proteome</keyword>
<feature type="signal peptide" evidence="2">
    <location>
        <begin position="1"/>
        <end position="29"/>
    </location>
</feature>
<dbReference type="RefSeq" id="WP_307204766.1">
    <property type="nucleotide sequence ID" value="NZ_JAUSSU010000005.1"/>
</dbReference>
<dbReference type="PROSITE" id="PS51272">
    <property type="entry name" value="SLH"/>
    <property type="match status" value="1"/>
</dbReference>
<proteinExistence type="predicted"/>
<feature type="chain" id="PRO_5045449334" description="SLH domain-containing protein" evidence="2">
    <location>
        <begin position="30"/>
        <end position="789"/>
    </location>
</feature>
<reference evidence="4 5" key="1">
    <citation type="submission" date="2023-07" db="EMBL/GenBank/DDBJ databases">
        <title>Sorghum-associated microbial communities from plants grown in Nebraska, USA.</title>
        <authorList>
            <person name="Schachtman D."/>
        </authorList>
    </citation>
    <scope>NUCLEOTIDE SEQUENCE [LARGE SCALE GENOMIC DNA]</scope>
    <source>
        <strain evidence="4 5">CC482</strain>
    </source>
</reference>
<evidence type="ECO:0000313" key="5">
    <source>
        <dbReference type="Proteomes" id="UP001229346"/>
    </source>
</evidence>